<feature type="region of interest" description="Disordered" evidence="2">
    <location>
        <begin position="136"/>
        <end position="180"/>
    </location>
</feature>
<evidence type="ECO:0000256" key="1">
    <source>
        <dbReference type="ARBA" id="ARBA00023125"/>
    </source>
</evidence>
<protein>
    <recommendedName>
        <fullName evidence="5">Transposase</fullName>
    </recommendedName>
</protein>
<dbReference type="Proteomes" id="UP001501442">
    <property type="component" value="Unassembled WGS sequence"/>
</dbReference>
<dbReference type="InterPro" id="IPR010095">
    <property type="entry name" value="Cas12f1-like_TNB"/>
</dbReference>
<proteinExistence type="predicted"/>
<reference evidence="4" key="1">
    <citation type="journal article" date="2019" name="Int. J. Syst. Evol. Microbiol.">
        <title>The Global Catalogue of Microorganisms (GCM) 10K type strain sequencing project: providing services to taxonomists for standard genome sequencing and annotation.</title>
        <authorList>
            <consortium name="The Broad Institute Genomics Platform"/>
            <consortium name="The Broad Institute Genome Sequencing Center for Infectious Disease"/>
            <person name="Wu L."/>
            <person name="Ma J."/>
        </authorList>
    </citation>
    <scope>NUCLEOTIDE SEQUENCE [LARGE SCALE GENOMIC DNA]</scope>
    <source>
        <strain evidence="4">JCM 17939</strain>
    </source>
</reference>
<sequence>MPLQAARAGGLIGVDTNADHLAARRLDSHGNPVGNPVRFDYDLSGTTQHRDAQVRHALTRLLHWAARHRLAIAIEDLDFTADTTREKHGRRKRFRKLISGMPVAKLRNRLVSMAAELGITIVAVDPAYTSKWGAQHWQKPLTSKNRKGHPPRRGGGGDRTTRPGTPDPATDGTAPCSPER</sequence>
<gene>
    <name evidence="3" type="ORF">GCM10023196_055500</name>
</gene>
<evidence type="ECO:0008006" key="5">
    <source>
        <dbReference type="Google" id="ProtNLM"/>
    </source>
</evidence>
<evidence type="ECO:0000313" key="3">
    <source>
        <dbReference type="EMBL" id="GAA4630377.1"/>
    </source>
</evidence>
<dbReference type="NCBIfam" id="TIGR01766">
    <property type="entry name" value="IS200/IS605 family accessory protein TnpB-like domain"/>
    <property type="match status" value="1"/>
</dbReference>
<evidence type="ECO:0000256" key="2">
    <source>
        <dbReference type="SAM" id="MobiDB-lite"/>
    </source>
</evidence>
<dbReference type="EMBL" id="BAABHK010000008">
    <property type="protein sequence ID" value="GAA4630377.1"/>
    <property type="molecule type" value="Genomic_DNA"/>
</dbReference>
<comment type="caution">
    <text evidence="3">The sequence shown here is derived from an EMBL/GenBank/DDBJ whole genome shotgun (WGS) entry which is preliminary data.</text>
</comment>
<evidence type="ECO:0000313" key="4">
    <source>
        <dbReference type="Proteomes" id="UP001501442"/>
    </source>
</evidence>
<organism evidence="3 4">
    <name type="scientific">Actinoallomurus vinaceus</name>
    <dbReference type="NCBI Taxonomy" id="1080074"/>
    <lineage>
        <taxon>Bacteria</taxon>
        <taxon>Bacillati</taxon>
        <taxon>Actinomycetota</taxon>
        <taxon>Actinomycetes</taxon>
        <taxon>Streptosporangiales</taxon>
        <taxon>Thermomonosporaceae</taxon>
        <taxon>Actinoallomurus</taxon>
    </lineage>
</organism>
<accession>A0ABP8UG17</accession>
<feature type="compositionally biased region" description="Low complexity" evidence="2">
    <location>
        <begin position="162"/>
        <end position="180"/>
    </location>
</feature>
<keyword evidence="4" id="KW-1185">Reference proteome</keyword>
<name>A0ABP8UG17_9ACTN</name>
<keyword evidence="1" id="KW-0238">DNA-binding</keyword>